<evidence type="ECO:0000256" key="6">
    <source>
        <dbReference type="RuleBase" id="RU004914"/>
    </source>
</evidence>
<dbReference type="OMA" id="EIYPWTI"/>
<keyword evidence="8" id="KW-1185">Reference proteome</keyword>
<dbReference type="Proteomes" id="UP000594263">
    <property type="component" value="Unplaced"/>
</dbReference>
<dbReference type="GO" id="GO:0015297">
    <property type="term" value="F:antiporter activity"/>
    <property type="evidence" value="ECO:0007669"/>
    <property type="project" value="InterPro"/>
</dbReference>
<keyword evidence="3 6" id="KW-0812">Transmembrane</keyword>
<dbReference type="AlphaFoldDB" id="A0A7N0VNN1"/>
<comment type="subcellular location">
    <subcellularLocation>
        <location evidence="1">Membrane</location>
        <topology evidence="1">Multi-pass membrane protein</topology>
    </subcellularLocation>
</comment>
<dbReference type="NCBIfam" id="TIGR00797">
    <property type="entry name" value="matE"/>
    <property type="match status" value="1"/>
</dbReference>
<dbReference type="GO" id="GO:1990961">
    <property type="term" value="P:xenobiotic detoxification by transmembrane export across the plasma membrane"/>
    <property type="evidence" value="ECO:0007669"/>
    <property type="project" value="InterPro"/>
</dbReference>
<evidence type="ECO:0000313" key="7">
    <source>
        <dbReference type="EnsemblPlants" id="Kaladp1324s0015.1.v1.1"/>
    </source>
</evidence>
<feature type="transmembrane region" description="Helical" evidence="6">
    <location>
        <begin position="109"/>
        <end position="126"/>
    </location>
</feature>
<feature type="transmembrane region" description="Helical" evidence="6">
    <location>
        <begin position="250"/>
        <end position="275"/>
    </location>
</feature>
<dbReference type="CDD" id="cd13132">
    <property type="entry name" value="MATE_eukaryotic"/>
    <property type="match status" value="1"/>
</dbReference>
<evidence type="ECO:0000256" key="4">
    <source>
        <dbReference type="ARBA" id="ARBA00022989"/>
    </source>
</evidence>
<feature type="transmembrane region" description="Helical" evidence="6">
    <location>
        <begin position="427"/>
        <end position="448"/>
    </location>
</feature>
<organism evidence="7 8">
    <name type="scientific">Kalanchoe fedtschenkoi</name>
    <name type="common">Lavender scallops</name>
    <name type="synonym">South American air plant</name>
    <dbReference type="NCBI Taxonomy" id="63787"/>
    <lineage>
        <taxon>Eukaryota</taxon>
        <taxon>Viridiplantae</taxon>
        <taxon>Streptophyta</taxon>
        <taxon>Embryophyta</taxon>
        <taxon>Tracheophyta</taxon>
        <taxon>Spermatophyta</taxon>
        <taxon>Magnoliopsida</taxon>
        <taxon>eudicotyledons</taxon>
        <taxon>Gunneridae</taxon>
        <taxon>Pentapetalae</taxon>
        <taxon>Saxifragales</taxon>
        <taxon>Crassulaceae</taxon>
        <taxon>Kalanchoe</taxon>
    </lineage>
</organism>
<dbReference type="EnsemblPlants" id="Kaladp1324s0015.1.v1.1">
    <property type="protein sequence ID" value="Kaladp1324s0015.1.v1.1"/>
    <property type="gene ID" value="Kaladp1324s0015.v1.1"/>
</dbReference>
<evidence type="ECO:0000256" key="3">
    <source>
        <dbReference type="ARBA" id="ARBA00022692"/>
    </source>
</evidence>
<feature type="transmembrane region" description="Helical" evidence="6">
    <location>
        <begin position="175"/>
        <end position="195"/>
    </location>
</feature>
<evidence type="ECO:0000256" key="2">
    <source>
        <dbReference type="ARBA" id="ARBA00010199"/>
    </source>
</evidence>
<dbReference type="InterPro" id="IPR002528">
    <property type="entry name" value="MATE_fam"/>
</dbReference>
<dbReference type="Gramene" id="Kaladp1324s0015.1.v1.1">
    <property type="protein sequence ID" value="Kaladp1324s0015.1.v1.1"/>
    <property type="gene ID" value="Kaladp1324s0015.v1.1"/>
</dbReference>
<keyword evidence="5 6" id="KW-0472">Membrane</keyword>
<dbReference type="GO" id="GO:0042910">
    <property type="term" value="F:xenobiotic transmembrane transporter activity"/>
    <property type="evidence" value="ECO:0007669"/>
    <property type="project" value="InterPro"/>
</dbReference>
<sequence>MEERLLAPESRPEAGLWRKTWEESKKMWRVAFPAIICRVTTYGVMVVTQAFMGHISELDLAAYALIQVISVRFSNGVLLGMSSATETLCGQAFGAKQYHMLGIYLQRSWIINLATATILMPFYAFATPIYRLLGQDEAIAKRAGVISLWFIPFLYQNCFNMTIQKCLQAQMRNRIVGWLSLASFLVHVFLSWLFVSELGWGVSGAMGALLLSSWLTVVGQFVYLLGGWCPDTWTGFSMAAFTDLWPVVKLSVSSGVMLCLELWYTAVLVLIAGYMTDAETAISAFSICLNIIGWVLMVSIGFLGASCVRVANELGRGDAEAVKFSIKVILSTGASIGVVFFILALVFGRKIGYLFTSDEGIAEAVSSLSIFLAFSILLNSFQPIFSGVAVGAGRQTIVAYINICSYYVVGVPLGAILAYVAHLEIKGMWIGMMCGVGVQTLVLGYITWRTNWDEQVKLASLRLRRWFVKPGEEESNGADQD</sequence>
<keyword evidence="4 6" id="KW-1133">Transmembrane helix</keyword>
<dbReference type="InterPro" id="IPR045069">
    <property type="entry name" value="MATE_euk"/>
</dbReference>
<feature type="transmembrane region" description="Helical" evidence="6">
    <location>
        <begin position="397"/>
        <end position="421"/>
    </location>
</feature>
<evidence type="ECO:0000313" key="8">
    <source>
        <dbReference type="Proteomes" id="UP000594263"/>
    </source>
</evidence>
<accession>A0A7N0VNN1</accession>
<reference evidence="7" key="1">
    <citation type="submission" date="2021-01" db="UniProtKB">
        <authorList>
            <consortium name="EnsemblPlants"/>
        </authorList>
    </citation>
    <scope>IDENTIFICATION</scope>
</reference>
<dbReference type="PANTHER" id="PTHR11206">
    <property type="entry name" value="MULTIDRUG RESISTANCE PROTEIN"/>
    <property type="match status" value="1"/>
</dbReference>
<feature type="transmembrane region" description="Helical" evidence="6">
    <location>
        <begin position="207"/>
        <end position="229"/>
    </location>
</feature>
<evidence type="ECO:0000256" key="5">
    <source>
        <dbReference type="ARBA" id="ARBA00023136"/>
    </source>
</evidence>
<comment type="similarity">
    <text evidence="2 6">Belongs to the multi antimicrobial extrusion (MATE) (TC 2.A.66.1) family.</text>
</comment>
<comment type="caution">
    <text evidence="6">Lacks conserved residue(s) required for the propagation of feature annotation.</text>
</comment>
<feature type="transmembrane region" description="Helical" evidence="6">
    <location>
        <begin position="324"/>
        <end position="348"/>
    </location>
</feature>
<proteinExistence type="inferred from homology"/>
<dbReference type="Pfam" id="PF01554">
    <property type="entry name" value="MatE"/>
    <property type="match status" value="2"/>
</dbReference>
<dbReference type="GO" id="GO:0016020">
    <property type="term" value="C:membrane"/>
    <property type="evidence" value="ECO:0007669"/>
    <property type="project" value="UniProtKB-SubCell"/>
</dbReference>
<feature type="transmembrane region" description="Helical" evidence="6">
    <location>
        <begin position="281"/>
        <end position="303"/>
    </location>
</feature>
<protein>
    <recommendedName>
        <fullName evidence="6">Protein DETOXIFICATION</fullName>
    </recommendedName>
    <alternativeName>
        <fullName evidence="6">Multidrug and toxic compound extrusion protein</fullName>
    </alternativeName>
</protein>
<name>A0A7N0VNN1_KALFE</name>
<evidence type="ECO:0000256" key="1">
    <source>
        <dbReference type="ARBA" id="ARBA00004141"/>
    </source>
</evidence>
<feature type="transmembrane region" description="Helical" evidence="6">
    <location>
        <begin position="368"/>
        <end position="390"/>
    </location>
</feature>